<evidence type="ECO:0000313" key="3">
    <source>
        <dbReference type="EMBL" id="KRX01599.1"/>
    </source>
</evidence>
<keyword evidence="4" id="KW-1185">Reference proteome</keyword>
<dbReference type="InParanoid" id="A0A0V0QHA3"/>
<comment type="caution">
    <text evidence="3">The sequence shown here is derived from an EMBL/GenBank/DDBJ whole genome shotgun (WGS) entry which is preliminary data.</text>
</comment>
<sequence>MTSIEKHFLKDISGAYDEEDNFEPQFNVKQSKQNSWESLNFLYSQTTNDSDYNIQKQTQSTLGSNGSIIYRPISLKKYLSPYQRDNCEIQFLGDVKFGGNKQELYQQNQEINEKQNNKNERKSQKQNQVKKQLLMIENDYINSLKGDKNEIQQNLANYQNNLENKNSGENMENSNLNNQIWFSSASEISENSNKNSNRQKNIQQFSSFSSSQNVEEYSDFDFNIDE</sequence>
<evidence type="ECO:0000256" key="2">
    <source>
        <dbReference type="SAM" id="MobiDB-lite"/>
    </source>
</evidence>
<organism evidence="3 4">
    <name type="scientific">Pseudocohnilembus persalinus</name>
    <name type="common">Ciliate</name>
    <dbReference type="NCBI Taxonomy" id="266149"/>
    <lineage>
        <taxon>Eukaryota</taxon>
        <taxon>Sar</taxon>
        <taxon>Alveolata</taxon>
        <taxon>Ciliophora</taxon>
        <taxon>Intramacronucleata</taxon>
        <taxon>Oligohymenophorea</taxon>
        <taxon>Scuticociliatia</taxon>
        <taxon>Philasterida</taxon>
        <taxon>Pseudocohnilembidae</taxon>
        <taxon>Pseudocohnilembus</taxon>
    </lineage>
</organism>
<feature type="coiled-coil region" evidence="1">
    <location>
        <begin position="101"/>
        <end position="179"/>
    </location>
</feature>
<accession>A0A0V0QHA3</accession>
<feature type="compositionally biased region" description="Acidic residues" evidence="2">
    <location>
        <begin position="216"/>
        <end position="226"/>
    </location>
</feature>
<proteinExistence type="predicted"/>
<dbReference type="Proteomes" id="UP000054937">
    <property type="component" value="Unassembled WGS sequence"/>
</dbReference>
<dbReference type="AlphaFoldDB" id="A0A0V0QHA3"/>
<reference evidence="3 4" key="1">
    <citation type="journal article" date="2015" name="Sci. Rep.">
        <title>Genome of the facultative scuticociliatosis pathogen Pseudocohnilembus persalinus provides insight into its virulence through horizontal gene transfer.</title>
        <authorList>
            <person name="Xiong J."/>
            <person name="Wang G."/>
            <person name="Cheng J."/>
            <person name="Tian M."/>
            <person name="Pan X."/>
            <person name="Warren A."/>
            <person name="Jiang C."/>
            <person name="Yuan D."/>
            <person name="Miao W."/>
        </authorList>
    </citation>
    <scope>NUCLEOTIDE SEQUENCE [LARGE SCALE GENOMIC DNA]</scope>
    <source>
        <strain evidence="3">36N120E</strain>
    </source>
</reference>
<protein>
    <submittedName>
        <fullName evidence="3">Uncharacterized protein</fullName>
    </submittedName>
</protein>
<evidence type="ECO:0000256" key="1">
    <source>
        <dbReference type="SAM" id="Coils"/>
    </source>
</evidence>
<feature type="compositionally biased region" description="Low complexity" evidence="2">
    <location>
        <begin position="203"/>
        <end position="212"/>
    </location>
</feature>
<keyword evidence="1" id="KW-0175">Coiled coil</keyword>
<feature type="compositionally biased region" description="Low complexity" evidence="2">
    <location>
        <begin position="187"/>
        <end position="196"/>
    </location>
</feature>
<name>A0A0V0QHA3_PSEPJ</name>
<feature type="region of interest" description="Disordered" evidence="2">
    <location>
        <begin position="187"/>
        <end position="226"/>
    </location>
</feature>
<dbReference type="EMBL" id="LDAU01000170">
    <property type="protein sequence ID" value="KRX01599.1"/>
    <property type="molecule type" value="Genomic_DNA"/>
</dbReference>
<gene>
    <name evidence="3" type="ORF">PPERSA_01502</name>
</gene>
<evidence type="ECO:0000313" key="4">
    <source>
        <dbReference type="Proteomes" id="UP000054937"/>
    </source>
</evidence>